<dbReference type="SUPFAM" id="SSF100920">
    <property type="entry name" value="Heat shock protein 70kD (HSP70), peptide-binding domain"/>
    <property type="match status" value="1"/>
</dbReference>
<dbReference type="PRINTS" id="PR00301">
    <property type="entry name" value="HEATSHOCK70"/>
</dbReference>
<feature type="region of interest" description="Disordered" evidence="3">
    <location>
        <begin position="317"/>
        <end position="344"/>
    </location>
</feature>
<dbReference type="SUPFAM" id="SSF100934">
    <property type="entry name" value="Heat shock protein 70kD (HSP70), C-terminal subdomain"/>
    <property type="match status" value="1"/>
</dbReference>
<dbReference type="AlphaFoldDB" id="A0AAV0H5K1"/>
<organism evidence="4 5">
    <name type="scientific">Linum tenue</name>
    <dbReference type="NCBI Taxonomy" id="586396"/>
    <lineage>
        <taxon>Eukaryota</taxon>
        <taxon>Viridiplantae</taxon>
        <taxon>Streptophyta</taxon>
        <taxon>Embryophyta</taxon>
        <taxon>Tracheophyta</taxon>
        <taxon>Spermatophyta</taxon>
        <taxon>Magnoliopsida</taxon>
        <taxon>eudicotyledons</taxon>
        <taxon>Gunneridae</taxon>
        <taxon>Pentapetalae</taxon>
        <taxon>rosids</taxon>
        <taxon>fabids</taxon>
        <taxon>Malpighiales</taxon>
        <taxon>Linaceae</taxon>
        <taxon>Linum</taxon>
    </lineage>
</organism>
<keyword evidence="5" id="KW-1185">Reference proteome</keyword>
<dbReference type="InterPro" id="IPR029048">
    <property type="entry name" value="HSP70_C_sf"/>
</dbReference>
<reference evidence="4" key="1">
    <citation type="submission" date="2022-08" db="EMBL/GenBank/DDBJ databases">
        <authorList>
            <person name="Gutierrez-Valencia J."/>
        </authorList>
    </citation>
    <scope>NUCLEOTIDE SEQUENCE</scope>
</reference>
<accession>A0AAV0H5K1</accession>
<feature type="compositionally biased region" description="Polar residues" evidence="3">
    <location>
        <begin position="323"/>
        <end position="332"/>
    </location>
</feature>
<dbReference type="InterPro" id="IPR043129">
    <property type="entry name" value="ATPase_NBD"/>
</dbReference>
<dbReference type="GO" id="GO:0005634">
    <property type="term" value="C:nucleus"/>
    <property type="evidence" value="ECO:0007669"/>
    <property type="project" value="TreeGrafter"/>
</dbReference>
<keyword evidence="1" id="KW-0547">Nucleotide-binding</keyword>
<dbReference type="EMBL" id="CAMGYJ010000002">
    <property type="protein sequence ID" value="CAI0379794.1"/>
    <property type="molecule type" value="Genomic_DNA"/>
</dbReference>
<dbReference type="Gene3D" id="2.60.34.10">
    <property type="entry name" value="Substrate Binding Domain Of DNAk, Chain A, domain 1"/>
    <property type="match status" value="1"/>
</dbReference>
<dbReference type="InterPro" id="IPR013126">
    <property type="entry name" value="Hsp_70_fam"/>
</dbReference>
<evidence type="ECO:0000313" key="5">
    <source>
        <dbReference type="Proteomes" id="UP001154282"/>
    </source>
</evidence>
<evidence type="ECO:0000256" key="3">
    <source>
        <dbReference type="SAM" id="MobiDB-lite"/>
    </source>
</evidence>
<protein>
    <submittedName>
        <fullName evidence="4">Uncharacterized protein</fullName>
    </submittedName>
</protein>
<dbReference type="PANTHER" id="PTHR45639:SF10">
    <property type="entry name" value="HEAT SHOCK 70 KDA PROTEIN 16 ISOFORM X1"/>
    <property type="match status" value="1"/>
</dbReference>
<dbReference type="Gene3D" id="3.30.420.40">
    <property type="match status" value="2"/>
</dbReference>
<dbReference type="FunFam" id="3.30.30.30:FF:000002">
    <property type="entry name" value="Heat shock 70 kDa protein 4"/>
    <property type="match status" value="1"/>
</dbReference>
<sequence length="453" mass="50174">MSVVGFDIGNDNCVITVVKQQGIDVLLNDESNRETPTVVCFGEKQRFFRSSGASSAMMNPRSTVTQVKRLIGRRLKDPEVQTNLKTLPFETSEAKDGGILVNLKYLGETHSFAPVQILAMLFSHLKDVAEKNLEMPVVDYVIGIPSYFTDLQRRAYLDAAKIAGLKPLRLMHDCAATALSYGIYKTDFSSTGPTYVAFIDIGHCDTQVQESNPFSVGFSSDEGPICTPSSNGILFPRGLSIPSTKVLTFQRSSQFHLDAFYADPNELPAGVSSRICTFTIGPLQGSSNDKARVKVKVQLNLHGIIAIESATVVSGHGDDFSMHSPSSESSADGSRDRGNRRINIPVSETVYGGMTMAQLSEAHERELELTQQDRIVEQAKEKKNALESYVYEMHNKLFNTLRSFASDEEREGISRSLQETEEWLYGDGDDETENAYTTKMQDLKQMMNECHKA</sequence>
<evidence type="ECO:0000313" key="4">
    <source>
        <dbReference type="EMBL" id="CAI0379794.1"/>
    </source>
</evidence>
<evidence type="ECO:0000256" key="2">
    <source>
        <dbReference type="ARBA" id="ARBA00022840"/>
    </source>
</evidence>
<dbReference type="PANTHER" id="PTHR45639">
    <property type="entry name" value="HSC70CB, ISOFORM G-RELATED"/>
    <property type="match status" value="1"/>
</dbReference>
<evidence type="ECO:0000256" key="1">
    <source>
        <dbReference type="ARBA" id="ARBA00022741"/>
    </source>
</evidence>
<proteinExistence type="predicted"/>
<dbReference type="FunFam" id="1.20.1270.10:FF:000002">
    <property type="entry name" value="Heat shock 70 kDa protein 4"/>
    <property type="match status" value="1"/>
</dbReference>
<comment type="caution">
    <text evidence="4">The sequence shown here is derived from an EMBL/GenBank/DDBJ whole genome shotgun (WGS) entry which is preliminary data.</text>
</comment>
<dbReference type="Pfam" id="PF00012">
    <property type="entry name" value="HSP70"/>
    <property type="match status" value="2"/>
</dbReference>
<dbReference type="GO" id="GO:0005524">
    <property type="term" value="F:ATP binding"/>
    <property type="evidence" value="ECO:0007669"/>
    <property type="project" value="UniProtKB-KW"/>
</dbReference>
<keyword evidence="2" id="KW-0067">ATP-binding</keyword>
<dbReference type="InterPro" id="IPR029047">
    <property type="entry name" value="HSP70_peptide-bd_sf"/>
</dbReference>
<gene>
    <name evidence="4" type="ORF">LITE_LOCUS2399</name>
</gene>
<dbReference type="Gene3D" id="1.20.1270.10">
    <property type="match status" value="1"/>
</dbReference>
<dbReference type="GO" id="GO:0005829">
    <property type="term" value="C:cytosol"/>
    <property type="evidence" value="ECO:0007669"/>
    <property type="project" value="TreeGrafter"/>
</dbReference>
<dbReference type="Gene3D" id="3.30.30.30">
    <property type="match status" value="1"/>
</dbReference>
<name>A0AAV0H5K1_9ROSI</name>
<dbReference type="Proteomes" id="UP001154282">
    <property type="component" value="Unassembled WGS sequence"/>
</dbReference>
<dbReference type="SUPFAM" id="SSF53067">
    <property type="entry name" value="Actin-like ATPase domain"/>
    <property type="match status" value="1"/>
</dbReference>
<dbReference type="GO" id="GO:0140662">
    <property type="term" value="F:ATP-dependent protein folding chaperone"/>
    <property type="evidence" value="ECO:0007669"/>
    <property type="project" value="InterPro"/>
</dbReference>